<keyword evidence="2" id="KW-1185">Reference proteome</keyword>
<organism evidence="1 2">
    <name type="scientific">Hygrophoropsis aurantiaca</name>
    <dbReference type="NCBI Taxonomy" id="72124"/>
    <lineage>
        <taxon>Eukaryota</taxon>
        <taxon>Fungi</taxon>
        <taxon>Dikarya</taxon>
        <taxon>Basidiomycota</taxon>
        <taxon>Agaricomycotina</taxon>
        <taxon>Agaricomycetes</taxon>
        <taxon>Agaricomycetidae</taxon>
        <taxon>Boletales</taxon>
        <taxon>Coniophorineae</taxon>
        <taxon>Hygrophoropsidaceae</taxon>
        <taxon>Hygrophoropsis</taxon>
    </lineage>
</organism>
<sequence length="792" mass="89682">MSTDHFNPQDSELIRNLFQLSNESPKLVRSTIYKVPFDSDIAVSSWKMNEFRYYDVPSPFPTLARGLFSREIGNNDCEQPRYQIIARGYDKFFNIGEVPWTKWSSLEKYTGSPYTLSLKSNGCIIFIAAVSPSALIVTSKHALGPMPASKESHSEVGHRWLRSHLTDKGKSEKELSARLWENNWTAVAELCDDSFEEHVLSYSVEKSGLHLHGINENTKDFRTLPTDIIDAFADEWGFIKTATVMLDTISEVKSFTDEISKTGTWNGEALEGFVVRTHVIEPGENQDKPPPYLPGSSFFFKVKFDEPYMMYRDWREVTKILLSAKGSKGSLDDAKLPKSKLNRKETQVYVEWVKDEIMKNPNAFTQYSKGKGVIATREKFLKWMESEEGQNSLEGKCETKTPKQPFGKTIIVPVAIPGCGKTAVSIALSHLFGFGHTQSDDVKAKKSAPLFISNVTALLKKHDVVIADKNNHLRQHRESLRTIDSGNGAPVRLLALNWALDRPRAIIHRICADRIVIRGENHQSLRADTVSKNYESIIWQFIHNTEELASSEVDECIEMDIEDTLEQAVNKVVDGCVRSLNLPSPNSERLADAIRLAREYTPSVKKPEVKTKQKDIRYFGLLPEIDLKEAIGKQTDLPNFPKAGGDFFQTLISQERFTQHPHSTIVHKNELPGLYELWERCAHIDQMPAPPSFKFVLGHLLWNEEVMVVTVDDFQIAGTEVTLGQEGQDFVSKLSADIRDRLHITLGTQDETIPTIRGKDLVQVWRLEKEAGIGSVKLKGIEVQGRIKRWSY</sequence>
<dbReference type="EMBL" id="MU267694">
    <property type="protein sequence ID" value="KAH7910961.1"/>
    <property type="molecule type" value="Genomic_DNA"/>
</dbReference>
<name>A0ACB8ACM8_9AGAM</name>
<accession>A0ACB8ACM8</accession>
<evidence type="ECO:0000313" key="1">
    <source>
        <dbReference type="EMBL" id="KAH7910961.1"/>
    </source>
</evidence>
<comment type="caution">
    <text evidence="1">The sequence shown here is derived from an EMBL/GenBank/DDBJ whole genome shotgun (WGS) entry which is preliminary data.</text>
</comment>
<proteinExistence type="predicted"/>
<reference evidence="1" key="1">
    <citation type="journal article" date="2021" name="New Phytol.">
        <title>Evolutionary innovations through gain and loss of genes in the ectomycorrhizal Boletales.</title>
        <authorList>
            <person name="Wu G."/>
            <person name="Miyauchi S."/>
            <person name="Morin E."/>
            <person name="Kuo A."/>
            <person name="Drula E."/>
            <person name="Varga T."/>
            <person name="Kohler A."/>
            <person name="Feng B."/>
            <person name="Cao Y."/>
            <person name="Lipzen A."/>
            <person name="Daum C."/>
            <person name="Hundley H."/>
            <person name="Pangilinan J."/>
            <person name="Johnson J."/>
            <person name="Barry K."/>
            <person name="LaButti K."/>
            <person name="Ng V."/>
            <person name="Ahrendt S."/>
            <person name="Min B."/>
            <person name="Choi I.G."/>
            <person name="Park H."/>
            <person name="Plett J.M."/>
            <person name="Magnuson J."/>
            <person name="Spatafora J.W."/>
            <person name="Nagy L.G."/>
            <person name="Henrissat B."/>
            <person name="Grigoriev I.V."/>
            <person name="Yang Z.L."/>
            <person name="Xu J."/>
            <person name="Martin F.M."/>
        </authorList>
    </citation>
    <scope>NUCLEOTIDE SEQUENCE</scope>
    <source>
        <strain evidence="1">ATCC 28755</strain>
    </source>
</reference>
<dbReference type="Proteomes" id="UP000790377">
    <property type="component" value="Unassembled WGS sequence"/>
</dbReference>
<keyword evidence="1" id="KW-0436">Ligase</keyword>
<gene>
    <name evidence="1" type="ORF">BJ138DRAFT_1126416</name>
</gene>
<evidence type="ECO:0000313" key="2">
    <source>
        <dbReference type="Proteomes" id="UP000790377"/>
    </source>
</evidence>
<protein>
    <submittedName>
        <fullName evidence="1">RNA ligase-domain-containing protein</fullName>
    </submittedName>
</protein>